<dbReference type="EC" id="2.7.7.65" evidence="2"/>
<dbReference type="GO" id="GO:0052621">
    <property type="term" value="F:diguanylate cyclase activity"/>
    <property type="evidence" value="ECO:0007669"/>
    <property type="project" value="UniProtKB-EC"/>
</dbReference>
<comment type="caution">
    <text evidence="5">The sequence shown here is derived from an EMBL/GenBank/DDBJ whole genome shotgun (WGS) entry which is preliminary data.</text>
</comment>
<dbReference type="InterPro" id="IPR043128">
    <property type="entry name" value="Rev_trsase/Diguanyl_cyclase"/>
</dbReference>
<accession>A0A366J2J2</accession>
<evidence type="ECO:0000256" key="2">
    <source>
        <dbReference type="ARBA" id="ARBA00012528"/>
    </source>
</evidence>
<gene>
    <name evidence="5" type="ORF">DFP80_110132</name>
</gene>
<name>A0A366J2J2_9GAMM</name>
<comment type="catalytic activity">
    <reaction evidence="3">
        <text>2 GTP = 3',3'-c-di-GMP + 2 diphosphate</text>
        <dbReference type="Rhea" id="RHEA:24898"/>
        <dbReference type="ChEBI" id="CHEBI:33019"/>
        <dbReference type="ChEBI" id="CHEBI:37565"/>
        <dbReference type="ChEBI" id="CHEBI:58805"/>
        <dbReference type="EC" id="2.7.7.65"/>
    </reaction>
</comment>
<reference evidence="5 6" key="1">
    <citation type="submission" date="2018-06" db="EMBL/GenBank/DDBJ databases">
        <title>Genomic Encyclopedia of Type Strains, Phase III (KMG-III): the genomes of soil and plant-associated and newly described type strains.</title>
        <authorList>
            <person name="Whitman W."/>
        </authorList>
    </citation>
    <scope>NUCLEOTIDE SEQUENCE [LARGE SCALE GENOMIC DNA]</scope>
    <source>
        <strain evidence="5 6">CECT 7377</strain>
    </source>
</reference>
<dbReference type="NCBIfam" id="TIGR00254">
    <property type="entry name" value="GGDEF"/>
    <property type="match status" value="1"/>
</dbReference>
<dbReference type="InterPro" id="IPR035965">
    <property type="entry name" value="PAS-like_dom_sf"/>
</dbReference>
<dbReference type="PANTHER" id="PTHR45138:SF9">
    <property type="entry name" value="DIGUANYLATE CYCLASE DGCM-RELATED"/>
    <property type="match status" value="1"/>
</dbReference>
<evidence type="ECO:0000259" key="4">
    <source>
        <dbReference type="PROSITE" id="PS50887"/>
    </source>
</evidence>
<dbReference type="SUPFAM" id="SSF55073">
    <property type="entry name" value="Nucleotide cyclase"/>
    <property type="match status" value="1"/>
</dbReference>
<dbReference type="InterPro" id="IPR050469">
    <property type="entry name" value="Diguanylate_Cyclase"/>
</dbReference>
<dbReference type="FunFam" id="3.30.70.270:FF:000001">
    <property type="entry name" value="Diguanylate cyclase domain protein"/>
    <property type="match status" value="1"/>
</dbReference>
<dbReference type="GO" id="GO:0043709">
    <property type="term" value="P:cell adhesion involved in single-species biofilm formation"/>
    <property type="evidence" value="ECO:0007669"/>
    <property type="project" value="TreeGrafter"/>
</dbReference>
<proteinExistence type="predicted"/>
<dbReference type="CDD" id="cd01949">
    <property type="entry name" value="GGDEF"/>
    <property type="match status" value="1"/>
</dbReference>
<evidence type="ECO:0000313" key="5">
    <source>
        <dbReference type="EMBL" id="RBP81162.1"/>
    </source>
</evidence>
<dbReference type="SUPFAM" id="SSF55785">
    <property type="entry name" value="PYP-like sensor domain (PAS domain)"/>
    <property type="match status" value="1"/>
</dbReference>
<dbReference type="Pfam" id="PF00990">
    <property type="entry name" value="GGDEF"/>
    <property type="match status" value="1"/>
</dbReference>
<feature type="domain" description="GGDEF" evidence="4">
    <location>
        <begin position="186"/>
        <end position="319"/>
    </location>
</feature>
<dbReference type="RefSeq" id="WP_113917468.1">
    <property type="nucleotide sequence ID" value="NZ_QNSE01000010.1"/>
</dbReference>
<evidence type="ECO:0000256" key="3">
    <source>
        <dbReference type="ARBA" id="ARBA00034247"/>
    </source>
</evidence>
<evidence type="ECO:0000256" key="1">
    <source>
        <dbReference type="ARBA" id="ARBA00001946"/>
    </source>
</evidence>
<dbReference type="Gene3D" id="3.30.70.270">
    <property type="match status" value="1"/>
</dbReference>
<dbReference type="OrthoDB" id="9812260at2"/>
<organism evidence="5 6">
    <name type="scientific">Marinomonas rhizomae</name>
    <dbReference type="NCBI Taxonomy" id="491948"/>
    <lineage>
        <taxon>Bacteria</taxon>
        <taxon>Pseudomonadati</taxon>
        <taxon>Pseudomonadota</taxon>
        <taxon>Gammaproteobacteria</taxon>
        <taxon>Oceanospirillales</taxon>
        <taxon>Oceanospirillaceae</taxon>
        <taxon>Marinomonas</taxon>
    </lineage>
</organism>
<comment type="cofactor">
    <cofactor evidence="1">
        <name>Mg(2+)</name>
        <dbReference type="ChEBI" id="CHEBI:18420"/>
    </cofactor>
</comment>
<dbReference type="EMBL" id="QNSE01000010">
    <property type="protein sequence ID" value="RBP81162.1"/>
    <property type="molecule type" value="Genomic_DNA"/>
</dbReference>
<dbReference type="InterPro" id="IPR000160">
    <property type="entry name" value="GGDEF_dom"/>
</dbReference>
<dbReference type="GO" id="GO:0005886">
    <property type="term" value="C:plasma membrane"/>
    <property type="evidence" value="ECO:0007669"/>
    <property type="project" value="TreeGrafter"/>
</dbReference>
<keyword evidence="6" id="KW-1185">Reference proteome</keyword>
<protein>
    <recommendedName>
        <fullName evidence="2">diguanylate cyclase</fullName>
        <ecNumber evidence="2">2.7.7.65</ecNumber>
    </recommendedName>
</protein>
<evidence type="ECO:0000313" key="6">
    <source>
        <dbReference type="Proteomes" id="UP000252792"/>
    </source>
</evidence>
<dbReference type="AlphaFoldDB" id="A0A366J2J2"/>
<dbReference type="Proteomes" id="UP000252792">
    <property type="component" value="Unassembled WGS sequence"/>
</dbReference>
<sequence>MSSNAEEMMELHWLFDMLQHIDVGLVVLNEKYEVKLWNSFMENHSGMSSSIAKERSLFSIFPDINNNWLEQKLDNVIALRTPIFISWEQRPHLFPFKSYRPITGVADKMYQNVALRPITNADGSVKYVCMVVYDVTDVATNKQSLSNANSQLDYLSKTDPMTQLHNRGSVDKKLQSAFETFLNAGGSHSLVMTDVDFFKKVNDKYGHPAGDLVLQAVAKALSSSVRKTDFVGRYGGEEFVILLPNTDVAGALFFCESVRKKIADMKIKTANDVISVTMSFGISAASSVDKAPCDWISRSDEALYKAKENGRNQSVVYSTE</sequence>
<dbReference type="GO" id="GO:1902201">
    <property type="term" value="P:negative regulation of bacterial-type flagellum-dependent cell motility"/>
    <property type="evidence" value="ECO:0007669"/>
    <property type="project" value="TreeGrafter"/>
</dbReference>
<dbReference type="PANTHER" id="PTHR45138">
    <property type="entry name" value="REGULATORY COMPONENTS OF SENSORY TRANSDUCTION SYSTEM"/>
    <property type="match status" value="1"/>
</dbReference>
<dbReference type="SMART" id="SM00267">
    <property type="entry name" value="GGDEF"/>
    <property type="match status" value="1"/>
</dbReference>
<dbReference type="InterPro" id="IPR029787">
    <property type="entry name" value="Nucleotide_cyclase"/>
</dbReference>
<dbReference type="PROSITE" id="PS50887">
    <property type="entry name" value="GGDEF"/>
    <property type="match status" value="1"/>
</dbReference>
<dbReference type="Gene3D" id="3.30.450.20">
    <property type="entry name" value="PAS domain"/>
    <property type="match status" value="1"/>
</dbReference>